<accession>A0A8R1HSC5</accession>
<keyword evidence="6 8" id="KW-0472">Membrane</keyword>
<keyword evidence="5 8" id="KW-1133">Transmembrane helix</keyword>
<evidence type="ECO:0000256" key="5">
    <source>
        <dbReference type="ARBA" id="ARBA00022989"/>
    </source>
</evidence>
<dbReference type="GO" id="GO:0005886">
    <property type="term" value="C:plasma membrane"/>
    <property type="evidence" value="ECO:0007669"/>
    <property type="project" value="TreeGrafter"/>
</dbReference>
<keyword evidence="10" id="KW-1185">Reference proteome</keyword>
<evidence type="ECO:0000256" key="1">
    <source>
        <dbReference type="ARBA" id="ARBA00004141"/>
    </source>
</evidence>
<organism evidence="9 10">
    <name type="scientific">Caenorhabditis japonica</name>
    <dbReference type="NCBI Taxonomy" id="281687"/>
    <lineage>
        <taxon>Eukaryota</taxon>
        <taxon>Metazoa</taxon>
        <taxon>Ecdysozoa</taxon>
        <taxon>Nematoda</taxon>
        <taxon>Chromadorea</taxon>
        <taxon>Rhabditida</taxon>
        <taxon>Rhabditina</taxon>
        <taxon>Rhabditomorpha</taxon>
        <taxon>Rhabditoidea</taxon>
        <taxon>Rhabditidae</taxon>
        <taxon>Peloderinae</taxon>
        <taxon>Caenorhabditis</taxon>
    </lineage>
</organism>
<dbReference type="Pfam" id="PF13965">
    <property type="entry name" value="SID-1_RNA_chan"/>
    <property type="match status" value="1"/>
</dbReference>
<evidence type="ECO:0000256" key="6">
    <source>
        <dbReference type="ARBA" id="ARBA00023136"/>
    </source>
</evidence>
<feature type="transmembrane region" description="Helical" evidence="8">
    <location>
        <begin position="113"/>
        <end position="134"/>
    </location>
</feature>
<feature type="transmembrane region" description="Helical" evidence="8">
    <location>
        <begin position="170"/>
        <end position="189"/>
    </location>
</feature>
<keyword evidence="3 8" id="KW-0812">Transmembrane</keyword>
<sequence>MNYFRNKNFKKLKQVQPSLEDRYGVPQHSGLMTAIGIAVIMEGFSSASYHVCPNNVNYQFDTALMYVIGMLGKLKIWSMRHPDMVVEAYHAFGFLGLILLAAIAGVYVHGMVLWIVISIIYIASILLISFEFYYKGIWSLNFRELRNSIRYSWASSRRLSCVVPAYKTRFFVILLLNISNIAVVVYGLYDRPKDFLSFLLFPFIGNLFMYIMYYIVMKIFHCESIPSRATVLLIAAFGLWFVASWFFTHHVSDWSKTPAISRELNKPCVFLDFYDNHDLWHLLSAFAIFASFTALNIIDDDLIFNSRNTIRVF</sequence>
<feature type="transmembrane region" description="Helical" evidence="8">
    <location>
        <begin position="195"/>
        <end position="217"/>
    </location>
</feature>
<dbReference type="PANTHER" id="PTHR12185">
    <property type="entry name" value="SID1 TRANSMEMBRANE FAMILY MEMEBER"/>
    <property type="match status" value="1"/>
</dbReference>
<dbReference type="EnsemblMetazoa" id="CJA10362.1">
    <property type="protein sequence ID" value="CJA10362.1"/>
    <property type="gene ID" value="WBGene00129566"/>
</dbReference>
<reference evidence="9" key="2">
    <citation type="submission" date="2022-06" db="UniProtKB">
        <authorList>
            <consortium name="EnsemblMetazoa"/>
        </authorList>
    </citation>
    <scope>IDENTIFICATION</scope>
    <source>
        <strain evidence="9">DF5081</strain>
    </source>
</reference>
<evidence type="ECO:0000256" key="3">
    <source>
        <dbReference type="ARBA" id="ARBA00022692"/>
    </source>
</evidence>
<evidence type="ECO:0000256" key="2">
    <source>
        <dbReference type="ARBA" id="ARBA00006618"/>
    </source>
</evidence>
<protein>
    <submittedName>
        <fullName evidence="9">Uncharacterized protein</fullName>
    </submittedName>
</protein>
<evidence type="ECO:0000256" key="7">
    <source>
        <dbReference type="ARBA" id="ARBA00023180"/>
    </source>
</evidence>
<evidence type="ECO:0000256" key="4">
    <source>
        <dbReference type="ARBA" id="ARBA00022729"/>
    </source>
</evidence>
<proteinExistence type="inferred from homology"/>
<reference evidence="10" key="1">
    <citation type="submission" date="2010-08" db="EMBL/GenBank/DDBJ databases">
        <authorList>
            <consortium name="Caenorhabditis japonica Sequencing Consortium"/>
            <person name="Wilson R.K."/>
        </authorList>
    </citation>
    <scope>NUCLEOTIDE SEQUENCE [LARGE SCALE GENOMIC DNA]</scope>
    <source>
        <strain evidence="10">DF5081</strain>
    </source>
</reference>
<dbReference type="Proteomes" id="UP000005237">
    <property type="component" value="Unassembled WGS sequence"/>
</dbReference>
<dbReference type="InterPro" id="IPR025958">
    <property type="entry name" value="SID1_TM_fam"/>
</dbReference>
<dbReference type="PANTHER" id="PTHR12185:SF14">
    <property type="entry name" value="CHOLESTEROL UPTAKE PROTEIN 1"/>
    <property type="match status" value="1"/>
</dbReference>
<evidence type="ECO:0000313" key="10">
    <source>
        <dbReference type="Proteomes" id="UP000005237"/>
    </source>
</evidence>
<dbReference type="GO" id="GO:0005764">
    <property type="term" value="C:lysosome"/>
    <property type="evidence" value="ECO:0007669"/>
    <property type="project" value="TreeGrafter"/>
</dbReference>
<keyword evidence="7" id="KW-0325">Glycoprotein</keyword>
<feature type="transmembrane region" description="Helical" evidence="8">
    <location>
        <begin position="279"/>
        <end position="298"/>
    </location>
</feature>
<comment type="subcellular location">
    <subcellularLocation>
        <location evidence="1">Membrane</location>
        <topology evidence="1">Multi-pass membrane protein</topology>
    </subcellularLocation>
</comment>
<comment type="similarity">
    <text evidence="2">Belongs to the SID1 family.</text>
</comment>
<keyword evidence="4" id="KW-0732">Signal</keyword>
<feature type="transmembrane region" description="Helical" evidence="8">
    <location>
        <begin position="229"/>
        <end position="247"/>
    </location>
</feature>
<evidence type="ECO:0000256" key="8">
    <source>
        <dbReference type="SAM" id="Phobius"/>
    </source>
</evidence>
<dbReference type="AlphaFoldDB" id="A0A8R1HSC5"/>
<name>A0A8R1HSC5_CAEJA</name>
<dbReference type="GO" id="GO:0003725">
    <property type="term" value="F:double-stranded RNA binding"/>
    <property type="evidence" value="ECO:0007669"/>
    <property type="project" value="TreeGrafter"/>
</dbReference>
<evidence type="ECO:0000313" key="9">
    <source>
        <dbReference type="EnsemblMetazoa" id="CJA10362.1"/>
    </source>
</evidence>
<dbReference type="GO" id="GO:0051033">
    <property type="term" value="F:RNA transmembrane transporter activity"/>
    <property type="evidence" value="ECO:0007669"/>
    <property type="project" value="TreeGrafter"/>
</dbReference>
<feature type="transmembrane region" description="Helical" evidence="8">
    <location>
        <begin position="88"/>
        <end position="107"/>
    </location>
</feature>